<keyword evidence="8 16" id="KW-0560">Oxidoreductase</keyword>
<comment type="similarity">
    <text evidence="16">In the C-terminal section; belongs to the precorrin methyltransferase family.</text>
</comment>
<dbReference type="FunFam" id="3.40.1010.10:FF:000001">
    <property type="entry name" value="Siroheme synthase"/>
    <property type="match status" value="1"/>
</dbReference>
<keyword evidence="3 16" id="KW-0597">Phosphoprotein</keyword>
<evidence type="ECO:0000256" key="15">
    <source>
        <dbReference type="ARBA" id="ARBA00060548"/>
    </source>
</evidence>
<organism evidence="22 23">
    <name type="scientific">Pseudomonas putida TRO1</name>
    <dbReference type="NCBI Taxonomy" id="1227924"/>
    <lineage>
        <taxon>Bacteria</taxon>
        <taxon>Pseudomonadati</taxon>
        <taxon>Pseudomonadota</taxon>
        <taxon>Gammaproteobacteria</taxon>
        <taxon>Pseudomonadales</taxon>
        <taxon>Pseudomonadaceae</taxon>
        <taxon>Pseudomonas</taxon>
    </lineage>
</organism>
<keyword evidence="7 16" id="KW-0949">S-adenosyl-L-methionine</keyword>
<dbReference type="AlphaFoldDB" id="A0AAD2ZTR7"/>
<dbReference type="PIRSF" id="PIRSF036426">
    <property type="entry name" value="Sirohaem_synth"/>
    <property type="match status" value="1"/>
</dbReference>
<reference evidence="22 23" key="1">
    <citation type="submission" date="2013-02" db="EMBL/GenBank/DDBJ databases">
        <title>Insights into the proteome of triclosan-resistant Pseudomonas putida TRO1, isolated from activated sludge.</title>
        <authorList>
            <person name="Lolas I.B."/>
            <person name="Almeida B."/>
            <person name="Starnawski P.M."/>
            <person name="Soenderkaer M."/>
            <person name="Nielsen K.L."/>
            <person name="Nielsen J.L."/>
        </authorList>
    </citation>
    <scope>NUCLEOTIDE SEQUENCE [LARGE SCALE GENOMIC DNA]</scope>
    <source>
        <strain evidence="22 23">TRO1</strain>
    </source>
</reference>
<comment type="pathway">
    <text evidence="16">Porphyrin-containing compound metabolism; siroheme biosynthesis; siroheme from sirohydrochlorin: step 1/1.</text>
</comment>
<feature type="region of interest" description="Uroporphyrinogen-III C-methyltransferase" evidence="16">
    <location>
        <begin position="216"/>
        <end position="463"/>
    </location>
</feature>
<feature type="domain" description="Siroheme synthase central" evidence="21">
    <location>
        <begin position="119"/>
        <end position="145"/>
    </location>
</feature>
<keyword evidence="4 16" id="KW-0169">Cobalamin biosynthesis</keyword>
<dbReference type="Gene3D" id="3.30.160.110">
    <property type="entry name" value="Siroheme synthase, domain 2"/>
    <property type="match status" value="1"/>
</dbReference>
<dbReference type="GO" id="GO:0004851">
    <property type="term" value="F:uroporphyrin-III C-methyltransferase activity"/>
    <property type="evidence" value="ECO:0007669"/>
    <property type="project" value="UniProtKB-UniRule"/>
</dbReference>
<dbReference type="NCBIfam" id="NF007922">
    <property type="entry name" value="PRK10637.1"/>
    <property type="match status" value="1"/>
</dbReference>
<dbReference type="Pfam" id="PF00590">
    <property type="entry name" value="TP_methylase"/>
    <property type="match status" value="1"/>
</dbReference>
<dbReference type="InterPro" id="IPR036291">
    <property type="entry name" value="NAD(P)-bd_dom_sf"/>
</dbReference>
<feature type="modified residue" description="Phosphoserine" evidence="16">
    <location>
        <position position="128"/>
    </location>
</feature>
<dbReference type="EC" id="4.99.1.4" evidence="16"/>
<feature type="binding site" evidence="16">
    <location>
        <begin position="301"/>
        <end position="303"/>
    </location>
    <ligand>
        <name>S-adenosyl-L-methionine</name>
        <dbReference type="ChEBI" id="CHEBI:59789"/>
    </ligand>
</feature>
<comment type="catalytic activity">
    <reaction evidence="14 16">
        <text>precorrin-2 + NAD(+) = sirohydrochlorin + NADH + 2 H(+)</text>
        <dbReference type="Rhea" id="RHEA:15613"/>
        <dbReference type="ChEBI" id="CHEBI:15378"/>
        <dbReference type="ChEBI" id="CHEBI:57540"/>
        <dbReference type="ChEBI" id="CHEBI:57945"/>
        <dbReference type="ChEBI" id="CHEBI:58351"/>
        <dbReference type="ChEBI" id="CHEBI:58827"/>
        <dbReference type="EC" id="1.3.1.76"/>
    </reaction>
</comment>
<dbReference type="EC" id="2.1.1.107" evidence="16"/>
<evidence type="ECO:0000256" key="8">
    <source>
        <dbReference type="ARBA" id="ARBA00023002"/>
    </source>
</evidence>
<feature type="binding site" evidence="16">
    <location>
        <begin position="331"/>
        <end position="332"/>
    </location>
    <ligand>
        <name>S-adenosyl-L-methionine</name>
        <dbReference type="ChEBI" id="CHEBI:59789"/>
    </ligand>
</feature>
<evidence type="ECO:0000259" key="20">
    <source>
        <dbReference type="Pfam" id="PF10414"/>
    </source>
</evidence>
<evidence type="ECO:0000256" key="4">
    <source>
        <dbReference type="ARBA" id="ARBA00022573"/>
    </source>
</evidence>
<dbReference type="Gene3D" id="3.40.50.720">
    <property type="entry name" value="NAD(P)-binding Rossmann-like Domain"/>
    <property type="match status" value="1"/>
</dbReference>
<keyword evidence="12 16" id="KW-0511">Multifunctional enzyme</keyword>
<feature type="binding site" evidence="16">
    <location>
        <position position="225"/>
    </location>
    <ligand>
        <name>S-adenosyl-L-methionine</name>
        <dbReference type="ChEBI" id="CHEBI:59789"/>
    </ligand>
</feature>
<evidence type="ECO:0000256" key="7">
    <source>
        <dbReference type="ARBA" id="ARBA00022691"/>
    </source>
</evidence>
<evidence type="ECO:0000313" key="22">
    <source>
        <dbReference type="EMBL" id="ENY76966.1"/>
    </source>
</evidence>
<comment type="pathway">
    <text evidence="15 16">Cofactor biosynthesis; adenosylcobalamin biosynthesis; precorrin-2 from uroporphyrinogen III: step 1/1.</text>
</comment>
<feature type="region of interest" description="Precorrin-2 dehydrogenase / sirohydrochlorin ferrochelatase" evidence="16">
    <location>
        <begin position="1"/>
        <end position="203"/>
    </location>
</feature>
<comment type="caution">
    <text evidence="22">The sequence shown here is derived from an EMBL/GenBank/DDBJ whole genome shotgun (WGS) entry which is preliminary data.</text>
</comment>
<dbReference type="PROSITE" id="PS00840">
    <property type="entry name" value="SUMT_2"/>
    <property type="match status" value="1"/>
</dbReference>
<dbReference type="GO" id="GO:0032259">
    <property type="term" value="P:methylation"/>
    <property type="evidence" value="ECO:0007669"/>
    <property type="project" value="UniProtKB-KW"/>
</dbReference>
<dbReference type="NCBIfam" id="TIGR01470">
    <property type="entry name" value="cysG_Nterm"/>
    <property type="match status" value="1"/>
</dbReference>
<comment type="similarity">
    <text evidence="16">In the N-terminal section; belongs to the precorrin-2 dehydrogenase / sirohydrochlorin ferrochelatase family.</text>
</comment>
<evidence type="ECO:0000256" key="6">
    <source>
        <dbReference type="ARBA" id="ARBA00022679"/>
    </source>
</evidence>
<dbReference type="EC" id="1.3.1.76" evidence="16"/>
<protein>
    <recommendedName>
        <fullName evidence="16">Siroheme synthase</fullName>
    </recommendedName>
    <domain>
        <recommendedName>
            <fullName evidence="16">Uroporphyrinogen-III C-methyltransferase</fullName>
            <shortName evidence="16">Urogen III methylase</shortName>
            <ecNumber evidence="16">2.1.1.107</ecNumber>
        </recommendedName>
        <alternativeName>
            <fullName evidence="16">SUMT</fullName>
        </alternativeName>
        <alternativeName>
            <fullName evidence="16">Uroporphyrinogen III methylase</fullName>
            <shortName evidence="16">UROM</shortName>
        </alternativeName>
    </domain>
    <domain>
        <recommendedName>
            <fullName evidence="16">Precorrin-2 dehydrogenase</fullName>
            <ecNumber evidence="16">1.3.1.76</ecNumber>
        </recommendedName>
    </domain>
    <domain>
        <recommendedName>
            <fullName evidence="16">Sirohydrochlorin ferrochelatase</fullName>
            <ecNumber evidence="16">4.99.1.4</ecNumber>
        </recommendedName>
    </domain>
</protein>
<feature type="active site" description="Proton donor" evidence="16 17">
    <location>
        <position position="270"/>
    </location>
</feature>
<evidence type="ECO:0000259" key="19">
    <source>
        <dbReference type="Pfam" id="PF00590"/>
    </source>
</evidence>
<dbReference type="InterPro" id="IPR035996">
    <property type="entry name" value="4pyrrol_Methylase_sf"/>
</dbReference>
<dbReference type="GO" id="GO:0051287">
    <property type="term" value="F:NAD binding"/>
    <property type="evidence" value="ECO:0007669"/>
    <property type="project" value="InterPro"/>
</dbReference>
<dbReference type="EMBL" id="APBQ01000095">
    <property type="protein sequence ID" value="ENY76966.1"/>
    <property type="molecule type" value="Genomic_DNA"/>
</dbReference>
<evidence type="ECO:0000256" key="16">
    <source>
        <dbReference type="HAMAP-Rule" id="MF_01646"/>
    </source>
</evidence>
<comment type="catalytic activity">
    <reaction evidence="16">
        <text>siroheme + 2 H(+) = sirohydrochlorin + Fe(2+)</text>
        <dbReference type="Rhea" id="RHEA:24360"/>
        <dbReference type="ChEBI" id="CHEBI:15378"/>
        <dbReference type="ChEBI" id="CHEBI:29033"/>
        <dbReference type="ChEBI" id="CHEBI:58351"/>
        <dbReference type="ChEBI" id="CHEBI:60052"/>
        <dbReference type="EC" id="4.99.1.4"/>
    </reaction>
</comment>
<dbReference type="CDD" id="cd11642">
    <property type="entry name" value="SUMT"/>
    <property type="match status" value="1"/>
</dbReference>
<dbReference type="InterPro" id="IPR014776">
    <property type="entry name" value="4pyrrole_Mease_sub2"/>
</dbReference>
<dbReference type="Proteomes" id="UP000013237">
    <property type="component" value="Unassembled WGS sequence"/>
</dbReference>
<dbReference type="SUPFAM" id="SSF75615">
    <property type="entry name" value="Siroheme synthase middle domains-like"/>
    <property type="match status" value="1"/>
</dbReference>
<dbReference type="HAMAP" id="MF_01646">
    <property type="entry name" value="Siroheme_synth"/>
    <property type="match status" value="1"/>
</dbReference>
<dbReference type="GO" id="GO:0043115">
    <property type="term" value="F:precorrin-2 dehydrogenase activity"/>
    <property type="evidence" value="ECO:0007669"/>
    <property type="project" value="UniProtKB-UniRule"/>
</dbReference>
<evidence type="ECO:0000256" key="11">
    <source>
        <dbReference type="ARBA" id="ARBA00023244"/>
    </source>
</evidence>
<dbReference type="InterPro" id="IPR006367">
    <property type="entry name" value="Sirohaem_synthase_N"/>
</dbReference>
<feature type="binding site" evidence="16">
    <location>
        <begin position="22"/>
        <end position="23"/>
    </location>
    <ligand>
        <name>NAD(+)</name>
        <dbReference type="ChEBI" id="CHEBI:57540"/>
    </ligand>
</feature>
<feature type="binding site" evidence="16">
    <location>
        <position position="306"/>
    </location>
    <ligand>
        <name>S-adenosyl-L-methionine</name>
        <dbReference type="ChEBI" id="CHEBI:59789"/>
    </ligand>
</feature>
<feature type="binding site" evidence="16">
    <location>
        <begin position="43"/>
        <end position="44"/>
    </location>
    <ligand>
        <name>NAD(+)</name>
        <dbReference type="ChEBI" id="CHEBI:57540"/>
    </ligand>
</feature>
<feature type="active site" description="Proton acceptor" evidence="16 17">
    <location>
        <position position="248"/>
    </location>
</feature>
<evidence type="ECO:0000256" key="12">
    <source>
        <dbReference type="ARBA" id="ARBA00023268"/>
    </source>
</evidence>
<gene>
    <name evidence="16" type="primary">cysG</name>
    <name evidence="22" type="ORF">C206_14382</name>
</gene>
<evidence type="ECO:0000256" key="17">
    <source>
        <dbReference type="PIRSR" id="PIRSR036426-1"/>
    </source>
</evidence>
<dbReference type="FunFam" id="3.30.950.10:FF:000001">
    <property type="entry name" value="Siroheme synthase"/>
    <property type="match status" value="1"/>
</dbReference>
<keyword evidence="11 16" id="KW-0627">Porphyrin biosynthesis</keyword>
<sequence>MDYLPLFHKLQGGRVLVVGGGEIALRKARLLADAGGVLRVVAPDVDGQLAALAREGGGEVLVRGYQAADLVGCRLVIAATDDPGLNAQVSADAQALSVPVNVVDAPALCTVIFPAIVDRSPLVIAVSSGGDAPVLARLIRAKLEAWIPSAYGELAGLAARFRHKVKSLYPDVNQRRGFWETVFQGPIAERQLAGQGAEAERLLQAMVDGAPVQQGGEVYLVGAGPGDPDLLTFRALRLMQQADVVLYDRLVAPTIIDMCRRDAERIYVGKRRADHSVPQDQINRLLVDLARQGKRVLRLKGGDPFIFGRGGEEIEELAEHGIPFQVVPGITAASGCSAYGGIPLTHRDYAQSVRFVTGHLKDGTSNLPWNDLVAPAQTLVFYMGLVGLPTICAELIRHGRAASTPAALVQQGTTRNQRVFTGTLADLPDLVAQHEVHAPTLVIVGEVVQLRDKLAWFEGSQNS</sequence>
<dbReference type="SUPFAM" id="SSF53790">
    <property type="entry name" value="Tetrapyrrole methylase"/>
    <property type="match status" value="1"/>
</dbReference>
<dbReference type="InterPro" id="IPR014777">
    <property type="entry name" value="4pyrrole_Mease_sub1"/>
</dbReference>
<comment type="similarity">
    <text evidence="2 18">Belongs to the precorrin methyltransferase family.</text>
</comment>
<evidence type="ECO:0000256" key="10">
    <source>
        <dbReference type="ARBA" id="ARBA00023239"/>
    </source>
</evidence>
<dbReference type="InterPro" id="IPR006366">
    <property type="entry name" value="CobA/CysG_C"/>
</dbReference>
<dbReference type="NCBIfam" id="TIGR01469">
    <property type="entry name" value="cobA_cysG_Cterm"/>
    <property type="match status" value="1"/>
</dbReference>
<evidence type="ECO:0000256" key="13">
    <source>
        <dbReference type="ARBA" id="ARBA00025705"/>
    </source>
</evidence>
<comment type="pathway">
    <text evidence="16">Cofactor biosynthesis; adenosylcobalamin biosynthesis; sirohydrochlorin from precorrin-2: step 1/1.</text>
</comment>
<dbReference type="Pfam" id="PF14824">
    <property type="entry name" value="Sirohm_synth_M"/>
    <property type="match status" value="1"/>
</dbReference>
<evidence type="ECO:0000256" key="2">
    <source>
        <dbReference type="ARBA" id="ARBA00005879"/>
    </source>
</evidence>
<dbReference type="Gene3D" id="3.40.1010.10">
    <property type="entry name" value="Cobalt-precorrin-4 Transmethylase, Domain 1"/>
    <property type="match status" value="1"/>
</dbReference>
<dbReference type="FunFam" id="3.30.160.110:FF:000001">
    <property type="entry name" value="Siroheme synthase"/>
    <property type="match status" value="1"/>
</dbReference>
<comment type="pathway">
    <text evidence="1 16">Porphyrin-containing compound metabolism; siroheme biosynthesis; sirohydrochlorin from precorrin-2: step 1/1.</text>
</comment>
<dbReference type="InterPro" id="IPR003043">
    <property type="entry name" value="Uropor_MeTrfase_CS"/>
</dbReference>
<comment type="catalytic activity">
    <reaction evidence="16">
        <text>uroporphyrinogen III + 2 S-adenosyl-L-methionine = precorrin-2 + 2 S-adenosyl-L-homocysteine + H(+)</text>
        <dbReference type="Rhea" id="RHEA:32459"/>
        <dbReference type="ChEBI" id="CHEBI:15378"/>
        <dbReference type="ChEBI" id="CHEBI:57308"/>
        <dbReference type="ChEBI" id="CHEBI:57856"/>
        <dbReference type="ChEBI" id="CHEBI:58827"/>
        <dbReference type="ChEBI" id="CHEBI:59789"/>
        <dbReference type="EC" id="2.1.1.107"/>
    </reaction>
</comment>
<dbReference type="PANTHER" id="PTHR45790">
    <property type="entry name" value="SIROHEME SYNTHASE-RELATED"/>
    <property type="match status" value="1"/>
</dbReference>
<feature type="domain" description="Tetrapyrrole methylase" evidence="19">
    <location>
        <begin position="218"/>
        <end position="427"/>
    </location>
</feature>
<keyword evidence="6 16" id="KW-0808">Transferase</keyword>
<dbReference type="Pfam" id="PF13241">
    <property type="entry name" value="NAD_binding_7"/>
    <property type="match status" value="1"/>
</dbReference>
<evidence type="ECO:0000256" key="14">
    <source>
        <dbReference type="ARBA" id="ARBA00047561"/>
    </source>
</evidence>
<comment type="pathway">
    <text evidence="13 16">Porphyrin-containing compound metabolism; siroheme biosynthesis; precorrin-2 from uroporphyrinogen III: step 1/1.</text>
</comment>
<evidence type="ECO:0000256" key="1">
    <source>
        <dbReference type="ARBA" id="ARBA00005010"/>
    </source>
</evidence>
<dbReference type="InterPro" id="IPR012409">
    <property type="entry name" value="Sirohaem_synth"/>
</dbReference>
<feature type="binding site" evidence="16">
    <location>
        <position position="412"/>
    </location>
    <ligand>
        <name>S-adenosyl-L-methionine</name>
        <dbReference type="ChEBI" id="CHEBI:59789"/>
    </ligand>
</feature>
<keyword evidence="9 16" id="KW-0520">NAD</keyword>
<dbReference type="InterPro" id="IPR019478">
    <property type="entry name" value="Sirohaem_synthase_dimer_dom"/>
</dbReference>
<dbReference type="NCBIfam" id="NF004790">
    <property type="entry name" value="PRK06136.1"/>
    <property type="match status" value="1"/>
</dbReference>
<dbReference type="Pfam" id="PF10414">
    <property type="entry name" value="CysG_dimeriser"/>
    <property type="match status" value="1"/>
</dbReference>
<comment type="function">
    <text evidence="16">Multifunctional enzyme that catalyzes the SAM-dependent methylations of uroporphyrinogen III at position C-2 and C-7 to form precorrin-2 via precorrin-1. Then it catalyzes the NAD-dependent ring dehydrogenation of precorrin-2 to yield sirohydrochlorin. Finally, it catalyzes the ferrochelation of sirohydrochlorin to yield siroheme.</text>
</comment>
<dbReference type="RefSeq" id="WP_004576097.1">
    <property type="nucleotide sequence ID" value="NZ_APBQ01000095.1"/>
</dbReference>
<dbReference type="GO" id="GO:0009236">
    <property type="term" value="P:cobalamin biosynthetic process"/>
    <property type="evidence" value="ECO:0007669"/>
    <property type="project" value="UniProtKB-UniRule"/>
</dbReference>
<keyword evidence="10 16" id="KW-0456">Lyase</keyword>
<dbReference type="Gene3D" id="1.10.8.210">
    <property type="entry name" value="Sirohaem synthase, dimerisation domain"/>
    <property type="match status" value="1"/>
</dbReference>
<feature type="domain" description="Sirohaem synthase dimerisation" evidence="20">
    <location>
        <begin position="150"/>
        <end position="206"/>
    </location>
</feature>
<evidence type="ECO:0000256" key="3">
    <source>
        <dbReference type="ARBA" id="ARBA00022553"/>
    </source>
</evidence>
<feature type="binding site" evidence="16">
    <location>
        <position position="383"/>
    </location>
    <ligand>
        <name>S-adenosyl-L-methionine</name>
        <dbReference type="ChEBI" id="CHEBI:59789"/>
    </ligand>
</feature>
<dbReference type="InterPro" id="IPR028281">
    <property type="entry name" value="Sirohaem_synthase_central"/>
</dbReference>
<dbReference type="InterPro" id="IPR000878">
    <property type="entry name" value="4pyrrol_Mease"/>
</dbReference>
<dbReference type="SUPFAM" id="SSF51735">
    <property type="entry name" value="NAD(P)-binding Rossmann-fold domains"/>
    <property type="match status" value="1"/>
</dbReference>
<dbReference type="Gene3D" id="3.30.950.10">
    <property type="entry name" value="Methyltransferase, Cobalt-precorrin-4 Transmethylase, Domain 2"/>
    <property type="match status" value="1"/>
</dbReference>
<evidence type="ECO:0000256" key="9">
    <source>
        <dbReference type="ARBA" id="ARBA00023027"/>
    </source>
</evidence>
<evidence type="ECO:0000256" key="18">
    <source>
        <dbReference type="RuleBase" id="RU003960"/>
    </source>
</evidence>
<keyword evidence="5 16" id="KW-0489">Methyltransferase</keyword>
<evidence type="ECO:0000256" key="5">
    <source>
        <dbReference type="ARBA" id="ARBA00022603"/>
    </source>
</evidence>
<accession>A0AAD2ZTR7</accession>
<dbReference type="InterPro" id="IPR037115">
    <property type="entry name" value="Sirohaem_synt_dimer_dom_sf"/>
</dbReference>
<evidence type="ECO:0000313" key="23">
    <source>
        <dbReference type="Proteomes" id="UP000013237"/>
    </source>
</evidence>
<dbReference type="GO" id="GO:0019354">
    <property type="term" value="P:siroheme biosynthetic process"/>
    <property type="evidence" value="ECO:0007669"/>
    <property type="project" value="UniProtKB-UniRule"/>
</dbReference>
<name>A0AAD2ZTR7_PSEPU</name>
<dbReference type="PANTHER" id="PTHR45790:SF1">
    <property type="entry name" value="SIROHEME SYNTHASE"/>
    <property type="match status" value="1"/>
</dbReference>
<evidence type="ECO:0000259" key="21">
    <source>
        <dbReference type="Pfam" id="PF14824"/>
    </source>
</evidence>
<proteinExistence type="inferred from homology"/>
<dbReference type="GO" id="GO:0051266">
    <property type="term" value="F:sirohydrochlorin ferrochelatase activity"/>
    <property type="evidence" value="ECO:0007669"/>
    <property type="project" value="UniProtKB-EC"/>
</dbReference>
<dbReference type="InterPro" id="IPR050161">
    <property type="entry name" value="Siro_Cobalamin_biosynth"/>
</dbReference>